<protein>
    <submittedName>
        <fullName evidence="1">Uncharacterized protein</fullName>
    </submittedName>
</protein>
<organism evidence="1 2">
    <name type="scientific">Marinobacter iranensis</name>
    <dbReference type="NCBI Taxonomy" id="2962607"/>
    <lineage>
        <taxon>Bacteria</taxon>
        <taxon>Pseudomonadati</taxon>
        <taxon>Pseudomonadota</taxon>
        <taxon>Gammaproteobacteria</taxon>
        <taxon>Pseudomonadales</taxon>
        <taxon>Marinobacteraceae</taxon>
        <taxon>Marinobacter</taxon>
    </lineage>
</organism>
<dbReference type="InterPro" id="IPR046493">
    <property type="entry name" value="DUF6586"/>
</dbReference>
<accession>A0ABT5Y5T1</accession>
<dbReference type="EMBL" id="JANCMW010000001">
    <property type="protein sequence ID" value="MDF0749031.1"/>
    <property type="molecule type" value="Genomic_DNA"/>
</dbReference>
<keyword evidence="2" id="KW-1185">Reference proteome</keyword>
<evidence type="ECO:0000313" key="1">
    <source>
        <dbReference type="EMBL" id="MDF0749031.1"/>
    </source>
</evidence>
<reference evidence="1" key="1">
    <citation type="submission" date="2022-07" db="EMBL/GenBank/DDBJ databases">
        <title>Marinobacter iranensis a new bacterium isolate from a hipersaline lake in Iran.</title>
        <authorList>
            <person name="Mohammad A.M.A."/>
            <person name="Cristina S.-P."/>
            <person name="Antonio V."/>
        </authorList>
    </citation>
    <scope>NUCLEOTIDE SEQUENCE</scope>
    <source>
        <strain evidence="1">71-i</strain>
    </source>
</reference>
<dbReference type="Pfam" id="PF20227">
    <property type="entry name" value="DUF6586"/>
    <property type="match status" value="1"/>
</dbReference>
<proteinExistence type="predicted"/>
<evidence type="ECO:0000313" key="2">
    <source>
        <dbReference type="Proteomes" id="UP001143391"/>
    </source>
</evidence>
<dbReference type="Proteomes" id="UP001143391">
    <property type="component" value="Unassembled WGS sequence"/>
</dbReference>
<dbReference type="RefSeq" id="WP_275704515.1">
    <property type="nucleotide sequence ID" value="NZ_JANCMW010000001.1"/>
</dbReference>
<sequence length="158" mass="17601">MASQWHSLVSQKIFLARTLLGQLERSDSVPAREALLQGATELALRARKSTLVMIARLYQDKQGRPADLDALGKLVGDNSPEMAELEQLAHDRGSWWNHLEQLEQHQGNPPASKKTVSSENVIAIAADTGPDRSQTALEQTLGAMKHFIDILEERHSEW</sequence>
<name>A0ABT5Y5T1_9GAMM</name>
<gene>
    <name evidence="1" type="ORF">NLU14_02175</name>
</gene>
<comment type="caution">
    <text evidence="1">The sequence shown here is derived from an EMBL/GenBank/DDBJ whole genome shotgun (WGS) entry which is preliminary data.</text>
</comment>